<proteinExistence type="predicted"/>
<protein>
    <submittedName>
        <fullName evidence="2">Uncharacterized protein</fullName>
    </submittedName>
</protein>
<feature type="compositionally biased region" description="Basic residues" evidence="1">
    <location>
        <begin position="58"/>
        <end position="68"/>
    </location>
</feature>
<evidence type="ECO:0000313" key="3">
    <source>
        <dbReference type="Proteomes" id="UP000749646"/>
    </source>
</evidence>
<sequence>MNRSEGKKWNSTDMGLYGRYCPQVVKDLSKAPKVDKDQLSKMTVCPPRLKNKDDQLKSKKNKNRRHNN</sequence>
<dbReference type="EMBL" id="JAAAHW010004838">
    <property type="protein sequence ID" value="KAF9971245.1"/>
    <property type="molecule type" value="Genomic_DNA"/>
</dbReference>
<comment type="caution">
    <text evidence="2">The sequence shown here is derived from an EMBL/GenBank/DDBJ whole genome shotgun (WGS) entry which is preliminary data.</text>
</comment>
<dbReference type="Proteomes" id="UP000749646">
    <property type="component" value="Unassembled WGS sequence"/>
</dbReference>
<evidence type="ECO:0000313" key="2">
    <source>
        <dbReference type="EMBL" id="KAF9971245.1"/>
    </source>
</evidence>
<accession>A0A9P6JG04</accession>
<reference evidence="2" key="1">
    <citation type="journal article" date="2020" name="Fungal Divers.">
        <title>Resolving the Mortierellaceae phylogeny through synthesis of multi-gene phylogenetics and phylogenomics.</title>
        <authorList>
            <person name="Vandepol N."/>
            <person name="Liber J."/>
            <person name="Desiro A."/>
            <person name="Na H."/>
            <person name="Kennedy M."/>
            <person name="Barry K."/>
            <person name="Grigoriev I.V."/>
            <person name="Miller A.N."/>
            <person name="O'Donnell K."/>
            <person name="Stajich J.E."/>
            <person name="Bonito G."/>
        </authorList>
    </citation>
    <scope>NUCLEOTIDE SEQUENCE</scope>
    <source>
        <strain evidence="2">MES-2147</strain>
    </source>
</reference>
<organism evidence="2 3">
    <name type="scientific">Modicella reniformis</name>
    <dbReference type="NCBI Taxonomy" id="1440133"/>
    <lineage>
        <taxon>Eukaryota</taxon>
        <taxon>Fungi</taxon>
        <taxon>Fungi incertae sedis</taxon>
        <taxon>Mucoromycota</taxon>
        <taxon>Mortierellomycotina</taxon>
        <taxon>Mortierellomycetes</taxon>
        <taxon>Mortierellales</taxon>
        <taxon>Mortierellaceae</taxon>
        <taxon>Modicella</taxon>
    </lineage>
</organism>
<feature type="region of interest" description="Disordered" evidence="1">
    <location>
        <begin position="32"/>
        <end position="68"/>
    </location>
</feature>
<keyword evidence="3" id="KW-1185">Reference proteome</keyword>
<name>A0A9P6JG04_9FUNG</name>
<evidence type="ECO:0000256" key="1">
    <source>
        <dbReference type="SAM" id="MobiDB-lite"/>
    </source>
</evidence>
<dbReference type="AlphaFoldDB" id="A0A9P6JG04"/>
<gene>
    <name evidence="2" type="ORF">BGZ65_010545</name>
</gene>